<proteinExistence type="inferred from homology"/>
<dbReference type="GO" id="GO:0008574">
    <property type="term" value="F:plus-end-directed microtubule motor activity"/>
    <property type="evidence" value="ECO:0007669"/>
    <property type="project" value="TreeGrafter"/>
</dbReference>
<gene>
    <name evidence="8" type="ORF">CCAM_LOCUS34862</name>
</gene>
<dbReference type="GO" id="GO:0072686">
    <property type="term" value="C:mitotic spindle"/>
    <property type="evidence" value="ECO:0007669"/>
    <property type="project" value="TreeGrafter"/>
</dbReference>
<feature type="binding site" evidence="6">
    <location>
        <begin position="98"/>
        <end position="105"/>
    </location>
    <ligand>
        <name>ATP</name>
        <dbReference type="ChEBI" id="CHEBI:30616"/>
    </ligand>
</feature>
<sequence length="157" mass="17542">MSSRHDKEKGVNVQVLLRCRPFSEDELRNNAPQVVTCNDHQREVSVSQNIAGKHIDRVFMFDKVFGPSAQQKDLYDQAIIPIVNEVLEGFNCTIFAYGQTGTGKTYTMEGDCKKSKATSDLSAHKGTKRFTVIGFGRLVNATLDIHHGSLGNSRFMF</sequence>
<evidence type="ECO:0000256" key="2">
    <source>
        <dbReference type="ARBA" id="ARBA00004474"/>
    </source>
</evidence>
<dbReference type="InterPro" id="IPR047149">
    <property type="entry name" value="KIF11-like"/>
</dbReference>
<name>A0A484MY50_9ASTE</name>
<dbReference type="GO" id="GO:0007018">
    <property type="term" value="P:microtubule-based movement"/>
    <property type="evidence" value="ECO:0007669"/>
    <property type="project" value="InterPro"/>
</dbReference>
<keyword evidence="9" id="KW-1185">Reference proteome</keyword>
<dbReference type="Pfam" id="PF00225">
    <property type="entry name" value="Kinesin"/>
    <property type="match status" value="1"/>
</dbReference>
<keyword evidence="5" id="KW-0206">Cytoskeleton</keyword>
<evidence type="ECO:0000313" key="8">
    <source>
        <dbReference type="EMBL" id="VFQ93086.1"/>
    </source>
</evidence>
<protein>
    <recommendedName>
        <fullName evidence="7">Kinesin motor domain-containing protein</fullName>
    </recommendedName>
</protein>
<evidence type="ECO:0000256" key="1">
    <source>
        <dbReference type="ARBA" id="ARBA00004245"/>
    </source>
</evidence>
<dbReference type="PANTHER" id="PTHR47970:SF12">
    <property type="entry name" value="KINESIN FAMILY MEMBER 11"/>
    <property type="match status" value="1"/>
</dbReference>
<dbReference type="GO" id="GO:0008017">
    <property type="term" value="F:microtubule binding"/>
    <property type="evidence" value="ECO:0007669"/>
    <property type="project" value="InterPro"/>
</dbReference>
<keyword evidence="6" id="KW-0547">Nucleotide-binding</keyword>
<dbReference type="InterPro" id="IPR027417">
    <property type="entry name" value="P-loop_NTPase"/>
</dbReference>
<dbReference type="InterPro" id="IPR001752">
    <property type="entry name" value="Kinesin_motor_dom"/>
</dbReference>
<evidence type="ECO:0000256" key="3">
    <source>
        <dbReference type="ARBA" id="ARBA00022490"/>
    </source>
</evidence>
<reference evidence="8 9" key="1">
    <citation type="submission" date="2018-04" db="EMBL/GenBank/DDBJ databases">
        <authorList>
            <person name="Vogel A."/>
        </authorList>
    </citation>
    <scope>NUCLEOTIDE SEQUENCE [LARGE SCALE GENOMIC DNA]</scope>
</reference>
<dbReference type="PROSITE" id="PS50067">
    <property type="entry name" value="KINESIN_MOTOR_2"/>
    <property type="match status" value="1"/>
</dbReference>
<dbReference type="GO" id="GO:0090307">
    <property type="term" value="P:mitotic spindle assembly"/>
    <property type="evidence" value="ECO:0007669"/>
    <property type="project" value="TreeGrafter"/>
</dbReference>
<keyword evidence="3" id="KW-0963">Cytoplasm</keyword>
<evidence type="ECO:0000313" key="9">
    <source>
        <dbReference type="Proteomes" id="UP000595140"/>
    </source>
</evidence>
<dbReference type="GO" id="GO:0051231">
    <property type="term" value="P:spindle elongation"/>
    <property type="evidence" value="ECO:0007669"/>
    <property type="project" value="TreeGrafter"/>
</dbReference>
<evidence type="ECO:0000259" key="7">
    <source>
        <dbReference type="PROSITE" id="PS50067"/>
    </source>
</evidence>
<dbReference type="SUPFAM" id="SSF52540">
    <property type="entry name" value="P-loop containing nucleoside triphosphate hydrolases"/>
    <property type="match status" value="1"/>
</dbReference>
<evidence type="ECO:0000256" key="4">
    <source>
        <dbReference type="ARBA" id="ARBA00023175"/>
    </source>
</evidence>
<keyword evidence="6" id="KW-0067">ATP-binding</keyword>
<organism evidence="8 9">
    <name type="scientific">Cuscuta campestris</name>
    <dbReference type="NCBI Taxonomy" id="132261"/>
    <lineage>
        <taxon>Eukaryota</taxon>
        <taxon>Viridiplantae</taxon>
        <taxon>Streptophyta</taxon>
        <taxon>Embryophyta</taxon>
        <taxon>Tracheophyta</taxon>
        <taxon>Spermatophyta</taxon>
        <taxon>Magnoliopsida</taxon>
        <taxon>eudicotyledons</taxon>
        <taxon>Gunneridae</taxon>
        <taxon>Pentapetalae</taxon>
        <taxon>asterids</taxon>
        <taxon>lamiids</taxon>
        <taxon>Solanales</taxon>
        <taxon>Convolvulaceae</taxon>
        <taxon>Cuscuteae</taxon>
        <taxon>Cuscuta</taxon>
        <taxon>Cuscuta subgen. Grammica</taxon>
        <taxon>Cuscuta sect. Cleistogrammica</taxon>
    </lineage>
</organism>
<dbReference type="InterPro" id="IPR036961">
    <property type="entry name" value="Kinesin_motor_dom_sf"/>
</dbReference>
<accession>A0A484MY50</accession>
<dbReference type="EMBL" id="OOIL02004794">
    <property type="protein sequence ID" value="VFQ93086.1"/>
    <property type="molecule type" value="Genomic_DNA"/>
</dbReference>
<comment type="subcellular location">
    <subcellularLocation>
        <location evidence="1">Cytoplasm</location>
        <location evidence="1">Cytoskeleton</location>
    </subcellularLocation>
    <subcellularLocation>
        <location evidence="2">Plastid</location>
    </subcellularLocation>
</comment>
<evidence type="ECO:0000256" key="6">
    <source>
        <dbReference type="PROSITE-ProRule" id="PRU00283"/>
    </source>
</evidence>
<dbReference type="Proteomes" id="UP000595140">
    <property type="component" value="Unassembled WGS sequence"/>
</dbReference>
<dbReference type="Gene3D" id="3.40.850.10">
    <property type="entry name" value="Kinesin motor domain"/>
    <property type="match status" value="1"/>
</dbReference>
<dbReference type="GO" id="GO:0009536">
    <property type="term" value="C:plastid"/>
    <property type="evidence" value="ECO:0007669"/>
    <property type="project" value="UniProtKB-SubCell"/>
</dbReference>
<dbReference type="OrthoDB" id="3176171at2759"/>
<feature type="domain" description="Kinesin motor" evidence="7">
    <location>
        <begin position="12"/>
        <end position="157"/>
    </location>
</feature>
<keyword evidence="4 6" id="KW-0505">Motor protein</keyword>
<comment type="similarity">
    <text evidence="6">Belongs to the TRAFAC class myosin-kinesin ATPase superfamily. Kinesin family.</text>
</comment>
<evidence type="ECO:0000256" key="5">
    <source>
        <dbReference type="ARBA" id="ARBA00023212"/>
    </source>
</evidence>
<dbReference type="AlphaFoldDB" id="A0A484MY50"/>
<dbReference type="GO" id="GO:0005876">
    <property type="term" value="C:spindle microtubule"/>
    <property type="evidence" value="ECO:0007669"/>
    <property type="project" value="TreeGrafter"/>
</dbReference>
<dbReference type="GO" id="GO:0005524">
    <property type="term" value="F:ATP binding"/>
    <property type="evidence" value="ECO:0007669"/>
    <property type="project" value="UniProtKB-UniRule"/>
</dbReference>
<dbReference type="PANTHER" id="PTHR47970">
    <property type="entry name" value="KINESIN-LIKE PROTEIN KIF11"/>
    <property type="match status" value="1"/>
</dbReference>
<dbReference type="SMART" id="SM00129">
    <property type="entry name" value="KISc"/>
    <property type="match status" value="1"/>
</dbReference>